<dbReference type="AlphaFoldDB" id="A0A2N7ATE6"/>
<dbReference type="EMBL" id="NIPR01000031">
    <property type="protein sequence ID" value="PMD69151.1"/>
    <property type="molecule type" value="Genomic_DNA"/>
</dbReference>
<gene>
    <name evidence="2" type="ORF">CBP76_08440</name>
</gene>
<evidence type="ECO:0000313" key="3">
    <source>
        <dbReference type="Proteomes" id="UP000235649"/>
    </source>
</evidence>
<dbReference type="Proteomes" id="UP000235649">
    <property type="component" value="Unassembled WGS sequence"/>
</dbReference>
<accession>A0A2N7ATE6</accession>
<feature type="signal peptide" evidence="1">
    <location>
        <begin position="1"/>
        <end position="26"/>
    </location>
</feature>
<keyword evidence="1" id="KW-0732">Signal</keyword>
<sequence length="1091" mass="119516">MKLRKVLFLIPILVFLFSFPTNVVKASVNKENDTAIEEKSNANKIVNDNVVKSFSSTGLADASSLYSEPEISSEDTVHVKTADEFIDAIYNNDDGSVTFNNRGGAQTVSHIHKIVLDNNINLHDSKKYSSIVNESANYYYLSVNHGTLVIDGAGYNLDMRRTDIALVSGMKNQNWTFENIVIEGSSYYGPVSVNSSDTTLNYSNMTYYGSQLIWSSGVQNSKVNIYGNCNVHSLYQYQSYPASNPDGQTVLCDSSGNQQNMQTGDLEFHAGSKYYGETYNGTCLELYGGVTMDENSSVELHPHGTSAENSPDSGSGYGLYFLNNGYYKPSLNFLDNTTMDIYCDNGNLTGPPKPGSVATKDMVPNNPNEISPAIYANGKPTLSMNSKKSSLNIIESGAIHSNRPVATFQGITANISNSSTFSVSVKNPGTYNPGSGVVYIGNNSNVNIGENGGFEVQSDALVGGYLMFIPQASFNVTRPRSFLLDNGGGTKNRILYMNDSQYINAQDIIASANGYSYNGDTQIAFDNIPLHKMFLANTGGSYFSYQKIRTFGRYKDLYNINQQLLSATDSSKNYTREFNRLQFTKSPNPTISMTKRYTDKNDPKLTGNIKDDDGNVLAGAYIRIYLDDDKNNSDKYISPTASATLSDDDVANIINSKTILTSASKSDIPATGTGAGTSFAKNTIKTSDFTSAASGSSEYNQFDKYLNANGSLSTAFNGISTVSESYPYIAITDANGNFSFNVPDSVWDRIGSEYKILDVVASYNGGDSAVKQVMLNNRPDLSISNGMQNLTYANSNVDENNLKYVYQGSALKDGDILQFNNNLDNNSSSVPISGFTYIQPVPSSMDTSTLQISYDGGKTFSSLTSDKYKVTDTNYLDTSGGSTVGYKNICLNGISLNTSSNMNLSIKGTLRNKDGTFSNDKVSFLPYILDGNLDSSSDNYYSYSPAKGKVDTISYASGDDFNFIPKDITFGNIPSYKEGWISGKSIDPDNLGLQVEDNRREKTNLKIFVSQENNHFTNVDNPGYGFENDLMFKDGNTMHNLNQGPYQIIDSSNPQNIYWNNNRKIMMDMNLKGQPKGRYTTGLTWSMTDSL</sequence>
<reference evidence="2 3" key="1">
    <citation type="submission" date="2017-05" db="EMBL/GenBank/DDBJ databases">
        <title>Lactobacillus nurukis nov., sp. nov., isolated from nuruk.</title>
        <authorList>
            <person name="Kim S.-J."/>
        </authorList>
    </citation>
    <scope>NUCLEOTIDE SEQUENCE [LARGE SCALE GENOMIC DNA]</scope>
    <source>
        <strain evidence="2 3">SYF10-1a</strain>
    </source>
</reference>
<dbReference type="InterPro" id="IPR046776">
    <property type="entry name" value="Pectate_lyase_5"/>
</dbReference>
<name>A0A2N7ATE6_9LACO</name>
<keyword evidence="3" id="KW-1185">Reference proteome</keyword>
<evidence type="ECO:0000256" key="1">
    <source>
        <dbReference type="SAM" id="SignalP"/>
    </source>
</evidence>
<protein>
    <submittedName>
        <fullName evidence="2">Uncharacterized protein</fullName>
    </submittedName>
</protein>
<comment type="caution">
    <text evidence="2">The sequence shown here is derived from an EMBL/GenBank/DDBJ whole genome shotgun (WGS) entry which is preliminary data.</text>
</comment>
<dbReference type="Pfam" id="PF20585">
    <property type="entry name" value="Pectate_lyase_5"/>
    <property type="match status" value="1"/>
</dbReference>
<organism evidence="2 3">
    <name type="scientific">Companilactobacillus nuruki</name>
    <dbReference type="NCBI Taxonomy" id="1993540"/>
    <lineage>
        <taxon>Bacteria</taxon>
        <taxon>Bacillati</taxon>
        <taxon>Bacillota</taxon>
        <taxon>Bacilli</taxon>
        <taxon>Lactobacillales</taxon>
        <taxon>Lactobacillaceae</taxon>
        <taxon>Companilactobacillus</taxon>
    </lineage>
</organism>
<dbReference type="OrthoDB" id="2339326at2"/>
<dbReference type="RefSeq" id="WP_102196461.1">
    <property type="nucleotide sequence ID" value="NZ_NIPR01000031.1"/>
</dbReference>
<feature type="chain" id="PRO_5014808285" evidence="1">
    <location>
        <begin position="27"/>
        <end position="1091"/>
    </location>
</feature>
<evidence type="ECO:0000313" key="2">
    <source>
        <dbReference type="EMBL" id="PMD69151.1"/>
    </source>
</evidence>
<proteinExistence type="predicted"/>